<feature type="compositionally biased region" description="Polar residues" evidence="8">
    <location>
        <begin position="1"/>
        <end position="10"/>
    </location>
</feature>
<dbReference type="GO" id="GO:0004519">
    <property type="term" value="F:endonuclease activity"/>
    <property type="evidence" value="ECO:0007669"/>
    <property type="project" value="UniProtKB-KW"/>
</dbReference>
<gene>
    <name evidence="10" type="ORF">CD175_07060</name>
</gene>
<evidence type="ECO:0000256" key="3">
    <source>
        <dbReference type="ARBA" id="ARBA00022722"/>
    </source>
</evidence>
<feature type="compositionally biased region" description="Basic and acidic residues" evidence="8">
    <location>
        <begin position="63"/>
        <end position="73"/>
    </location>
</feature>
<dbReference type="Pfam" id="PF06958">
    <property type="entry name" value="Pyocin_S"/>
    <property type="match status" value="1"/>
</dbReference>
<protein>
    <recommendedName>
        <fullName evidence="9">Pyosin/cloacin translocation domain-containing protein</fullName>
    </recommendedName>
</protein>
<evidence type="ECO:0000256" key="8">
    <source>
        <dbReference type="SAM" id="MobiDB-lite"/>
    </source>
</evidence>
<keyword evidence="4" id="KW-0255">Endonuclease</keyword>
<proteinExistence type="inferred from homology"/>
<feature type="domain" description="Pyosin/cloacin translocation" evidence="9">
    <location>
        <begin position="382"/>
        <end position="498"/>
    </location>
</feature>
<evidence type="ECO:0000313" key="10">
    <source>
        <dbReference type="EMBL" id="PPK39246.1"/>
    </source>
</evidence>
<feature type="region of interest" description="Disordered" evidence="8">
    <location>
        <begin position="1"/>
        <end position="81"/>
    </location>
</feature>
<keyword evidence="11" id="KW-1185">Reference proteome</keyword>
<dbReference type="PRINTS" id="PR01300">
    <property type="entry name" value="PYOCINKILLER"/>
</dbReference>
<evidence type="ECO:0000256" key="4">
    <source>
        <dbReference type="ARBA" id="ARBA00022759"/>
    </source>
</evidence>
<dbReference type="Proteomes" id="UP000238541">
    <property type="component" value="Unassembled WGS sequence"/>
</dbReference>
<dbReference type="CDD" id="cd00085">
    <property type="entry name" value="HNHc"/>
    <property type="match status" value="1"/>
</dbReference>
<evidence type="ECO:0000256" key="1">
    <source>
        <dbReference type="ARBA" id="ARBA00006811"/>
    </source>
</evidence>
<dbReference type="GO" id="GO:0031640">
    <property type="term" value="P:killing of cells of another organism"/>
    <property type="evidence" value="ECO:0007669"/>
    <property type="project" value="UniProtKB-KW"/>
</dbReference>
<dbReference type="SUPFAM" id="SSF54060">
    <property type="entry name" value="His-Me finger endonucleases"/>
    <property type="match status" value="2"/>
</dbReference>
<dbReference type="InterPro" id="IPR016128">
    <property type="entry name" value="Pyosin/cloacin_T_dom"/>
</dbReference>
<dbReference type="AlphaFoldDB" id="A0A2S6FP93"/>
<evidence type="ECO:0000256" key="5">
    <source>
        <dbReference type="ARBA" id="ARBA00022801"/>
    </source>
</evidence>
<dbReference type="EMBL" id="NIRS01000002">
    <property type="protein sequence ID" value="PPK39246.1"/>
    <property type="molecule type" value="Genomic_DNA"/>
</dbReference>
<evidence type="ECO:0000313" key="11">
    <source>
        <dbReference type="Proteomes" id="UP000238541"/>
    </source>
</evidence>
<dbReference type="InterPro" id="IPR003615">
    <property type="entry name" value="HNH_nuc"/>
</dbReference>
<keyword evidence="5" id="KW-0378">Hydrolase</keyword>
<dbReference type="InterPro" id="IPR037146">
    <property type="entry name" value="Colicin/pyocin_DNase_dom_sf"/>
</dbReference>
<reference evidence="11" key="1">
    <citation type="submission" date="2017-06" db="EMBL/GenBank/DDBJ databases">
        <authorList>
            <person name="Furmanczyk E.M."/>
        </authorList>
    </citation>
    <scope>NUCLEOTIDE SEQUENCE [LARGE SCALE GENOMIC DNA]</scope>
    <source>
        <strain evidence="11">AP3_16</strain>
    </source>
</reference>
<evidence type="ECO:0000256" key="7">
    <source>
        <dbReference type="ARBA" id="ARBA00023048"/>
    </source>
</evidence>
<evidence type="ECO:0000256" key="6">
    <source>
        <dbReference type="ARBA" id="ARBA00023022"/>
    </source>
</evidence>
<evidence type="ECO:0000259" key="9">
    <source>
        <dbReference type="Pfam" id="PF06958"/>
    </source>
</evidence>
<dbReference type="SUPFAM" id="SSF69369">
    <property type="entry name" value="Cloacin translocation domain"/>
    <property type="match status" value="1"/>
</dbReference>
<dbReference type="RefSeq" id="WP_104448313.1">
    <property type="nucleotide sequence ID" value="NZ_NIRS01000002.1"/>
</dbReference>
<dbReference type="GO" id="GO:0005102">
    <property type="term" value="F:signaling receptor binding"/>
    <property type="evidence" value="ECO:0007669"/>
    <property type="project" value="InterPro"/>
</dbReference>
<dbReference type="InterPro" id="IPR044925">
    <property type="entry name" value="His-Me_finger_sf"/>
</dbReference>
<feature type="compositionally biased region" description="Gly residues" evidence="8">
    <location>
        <begin position="22"/>
        <end position="50"/>
    </location>
</feature>
<comment type="similarity">
    <text evidence="1">Belongs to the colicin/pyosin nuclease family.</text>
</comment>
<evidence type="ECO:0000256" key="2">
    <source>
        <dbReference type="ARBA" id="ARBA00022529"/>
    </source>
</evidence>
<sequence length="854" mass="92497">MAQRTFNDGTSGDVVIRSGPPASGGGGGSWGGGGFGGNRVGASGNFGGPGAKTIALRKKAKQERKEKAAKDAADAAARAQEQARVQTRQQLLAGQAQRHGIVRAEIDQGFAAKTAQLSSSLEHEISSARQPLDSGSSSERWQLYLLSKEKNEIDGLIARKTSELNARNIAARSFDGHDPLTRTPADFLVRLDQFGDALDSGYQAWENAYTAAHESRLLSTQVTSLTEKSNRLASHHAEQTIVWREREAHWERLRQIAEQRDARIRFKQQADADTRIERVRQANTLRLPATALAAGGVVLTPQGLLVAQEVAAVLENAVQAGIKGLIDLGRIALKTGPVFITGMLESPVLGNGELTPEQRDRLFYAVGVPARTLELYDAQELQGIADERGSVEAEYRLKPLAMSEGVAIVIASTGGEIDSRVPVVNAILDPLTGLYTAEVPGSPTRHLLFTADTPSQAAIPGRTPLAVMEPQAQDIPSGVDLRIQDCIVCVPGLEPIYLSFGVPPMGTGVVTGTGQPPTKEWWNSATQTAGAAIPTQVGDQFRGREFKSFEAFDEALWRTIGEHHPLVSSFDEVNKKRVEQGFAPYAPKSTWVGESHEFELRYQERSEFWSDPFNLDRISIKTPQAAEGWLGILPAVVPWPIPPASSWKPVVPPSSEHIGSTTSPITPTDPLIYPGSPAIPVLPENETFPAVDVGEVGASIPGYPGDMELPSPDALFRDRRDDPGVATGVGQVVSGGWLGEAARGEGAPIPSRIADRLRGVEFANFHRFREAFWKAVAADVLLSEQFYKGNLERMRNGSAPFPKGTDQVGGRKAFELHHRIEIAKGGAVYGLDDLFVMTPKRHIQLHKGQHYDFF</sequence>
<comment type="caution">
    <text evidence="10">The sequence shown here is derived from an EMBL/GenBank/DDBJ whole genome shotgun (WGS) entry which is preliminary data.</text>
</comment>
<keyword evidence="2" id="KW-0929">Antimicrobial</keyword>
<accession>A0A2S6FP93</accession>
<dbReference type="Pfam" id="PF21431">
    <property type="entry name" value="Col-Pyo_DNase"/>
    <property type="match status" value="2"/>
</dbReference>
<dbReference type="GO" id="GO:0016787">
    <property type="term" value="F:hydrolase activity"/>
    <property type="evidence" value="ECO:0007669"/>
    <property type="project" value="UniProtKB-KW"/>
</dbReference>
<dbReference type="Gene3D" id="3.90.540.10">
    <property type="entry name" value="Colicin/pyocin, DNase domain"/>
    <property type="match status" value="2"/>
</dbReference>
<dbReference type="GO" id="GO:0019835">
    <property type="term" value="P:cytolysis"/>
    <property type="evidence" value="ECO:0007669"/>
    <property type="project" value="InterPro"/>
</dbReference>
<keyword evidence="3" id="KW-0540">Nuclease</keyword>
<dbReference type="InterPro" id="IPR003060">
    <property type="entry name" value="Pyocin_killer"/>
</dbReference>
<keyword evidence="6" id="KW-0044">Antibiotic</keyword>
<dbReference type="InterPro" id="IPR036302">
    <property type="entry name" value="Pyosin/cloacin_T_dom_sf"/>
</dbReference>
<dbReference type="GO" id="GO:0042742">
    <property type="term" value="P:defense response to bacterium"/>
    <property type="evidence" value="ECO:0007669"/>
    <property type="project" value="UniProtKB-KW"/>
</dbReference>
<keyword evidence="7" id="KW-0078">Bacteriocin</keyword>
<organism evidence="10 11">
    <name type="scientific">Pseudomonas laurylsulfatiphila</name>
    <dbReference type="NCBI Taxonomy" id="2011015"/>
    <lineage>
        <taxon>Bacteria</taxon>
        <taxon>Pseudomonadati</taxon>
        <taxon>Pseudomonadota</taxon>
        <taxon>Gammaproteobacteria</taxon>
        <taxon>Pseudomonadales</taxon>
        <taxon>Pseudomonadaceae</taxon>
        <taxon>Pseudomonas</taxon>
    </lineage>
</organism>
<name>A0A2S6FP93_9PSED</name>